<dbReference type="InterPro" id="IPR001789">
    <property type="entry name" value="Sig_transdc_resp-reg_receiver"/>
</dbReference>
<keyword evidence="1 2" id="KW-0597">Phosphoprotein</keyword>
<dbReference type="RefSeq" id="WP_111536736.1">
    <property type="nucleotide sequence ID" value="NZ_QKZL01000005.1"/>
</dbReference>
<name>A0A2W7N9M5_9RHOB</name>
<organism evidence="4 5">
    <name type="scientific">Palleronia aestuarii</name>
    <dbReference type="NCBI Taxonomy" id="568105"/>
    <lineage>
        <taxon>Bacteria</taxon>
        <taxon>Pseudomonadati</taxon>
        <taxon>Pseudomonadota</taxon>
        <taxon>Alphaproteobacteria</taxon>
        <taxon>Rhodobacterales</taxon>
        <taxon>Roseobacteraceae</taxon>
        <taxon>Palleronia</taxon>
    </lineage>
</organism>
<proteinExistence type="predicted"/>
<reference evidence="4 5" key="1">
    <citation type="submission" date="2018-06" db="EMBL/GenBank/DDBJ databases">
        <title>Genomic Encyclopedia of Archaeal and Bacterial Type Strains, Phase II (KMG-II): from individual species to whole genera.</title>
        <authorList>
            <person name="Goeker M."/>
        </authorList>
    </citation>
    <scope>NUCLEOTIDE SEQUENCE [LARGE SCALE GENOMIC DNA]</scope>
    <source>
        <strain evidence="4 5">DSM 22009</strain>
    </source>
</reference>
<dbReference type="InterPro" id="IPR050595">
    <property type="entry name" value="Bact_response_regulator"/>
</dbReference>
<accession>A0A2W7N9M5</accession>
<dbReference type="InterPro" id="IPR011006">
    <property type="entry name" value="CheY-like_superfamily"/>
</dbReference>
<sequence length="565" mass="62074">MDTTSGATFDLKRVLLVEDSSVTKDLVELVLSHAGHTVTSVETGQAALDALFAEHFDVVLTDFHLPDFTGLEVVRRFLSERGERERPLFVAITGDTRGLLSDAENCELFDRVVPKPLDVDLVCDLVLEPVLPVSKRARPGTKRSASTTDGLGLAVLEWPIGIGPAPVPGLPGIDAILIREARDLQILWGINGANLLPVLDETGTLGASADVDVSTLSITRTDEVRKVVERFHERRADLHPDLARSEDPADRLLARIEITGATLSARMSHRHDGLVAWNTICDPGGIPALLTKLEKEGLVRTTFFERIHVCPSCRSACLIVREECPTCASSQLTDESYLHHFRCATQAPESAFVQGDDLVCPKCRRTLRHFGRDYDRPGIMTRCESCEATTVEPQVAFVCSRCTTRTPAEAVPTHDVMSASLTDTGRAYLRSGTAFLGPARRTLRFGDFPLELVIALNRAAAEYNESRQPFTLASIHYDGLDAIRQQHGALRARDSRRLWLEALQQTMSDRVVVARGTASDFVLLAGSQLEEARGQIDAARSEADRTVRDDLQATLRLFGPEDIAR</sequence>
<dbReference type="AlphaFoldDB" id="A0A2W7N9M5"/>
<dbReference type="OrthoDB" id="8432393at2"/>
<dbReference type="GO" id="GO:0000160">
    <property type="term" value="P:phosphorelay signal transduction system"/>
    <property type="evidence" value="ECO:0007669"/>
    <property type="project" value="InterPro"/>
</dbReference>
<feature type="domain" description="Response regulatory" evidence="3">
    <location>
        <begin position="13"/>
        <end position="130"/>
    </location>
</feature>
<evidence type="ECO:0000256" key="1">
    <source>
        <dbReference type="ARBA" id="ARBA00022553"/>
    </source>
</evidence>
<evidence type="ECO:0000259" key="3">
    <source>
        <dbReference type="PROSITE" id="PS50110"/>
    </source>
</evidence>
<dbReference type="Pfam" id="PF00072">
    <property type="entry name" value="Response_reg"/>
    <property type="match status" value="1"/>
</dbReference>
<protein>
    <submittedName>
        <fullName evidence="4">Response regulator receiver domain-containing protein</fullName>
    </submittedName>
</protein>
<keyword evidence="5" id="KW-1185">Reference proteome</keyword>
<dbReference type="CDD" id="cd17546">
    <property type="entry name" value="REC_hyHK_CKI1_RcsC-like"/>
    <property type="match status" value="1"/>
</dbReference>
<gene>
    <name evidence="4" type="ORF">LX81_01561</name>
</gene>
<dbReference type="SMART" id="SM00448">
    <property type="entry name" value="REC"/>
    <property type="match status" value="1"/>
</dbReference>
<dbReference type="PANTHER" id="PTHR44591:SF3">
    <property type="entry name" value="RESPONSE REGULATORY DOMAIN-CONTAINING PROTEIN"/>
    <property type="match status" value="1"/>
</dbReference>
<feature type="modified residue" description="4-aspartylphosphate" evidence="2">
    <location>
        <position position="62"/>
    </location>
</feature>
<dbReference type="Gene3D" id="3.40.50.2300">
    <property type="match status" value="1"/>
</dbReference>
<evidence type="ECO:0000313" key="4">
    <source>
        <dbReference type="EMBL" id="PZX16931.1"/>
    </source>
</evidence>
<evidence type="ECO:0000256" key="2">
    <source>
        <dbReference type="PROSITE-ProRule" id="PRU00169"/>
    </source>
</evidence>
<dbReference type="SUPFAM" id="SSF52172">
    <property type="entry name" value="CheY-like"/>
    <property type="match status" value="1"/>
</dbReference>
<comment type="caution">
    <text evidence="4">The sequence shown here is derived from an EMBL/GenBank/DDBJ whole genome shotgun (WGS) entry which is preliminary data.</text>
</comment>
<dbReference type="EMBL" id="QKZL01000005">
    <property type="protein sequence ID" value="PZX16931.1"/>
    <property type="molecule type" value="Genomic_DNA"/>
</dbReference>
<dbReference type="Pfam" id="PF18551">
    <property type="entry name" value="TackOD1"/>
    <property type="match status" value="1"/>
</dbReference>
<dbReference type="InterPro" id="IPR040572">
    <property type="entry name" value="TackOD1"/>
</dbReference>
<evidence type="ECO:0000313" key="5">
    <source>
        <dbReference type="Proteomes" id="UP000248916"/>
    </source>
</evidence>
<dbReference type="Proteomes" id="UP000248916">
    <property type="component" value="Unassembled WGS sequence"/>
</dbReference>
<dbReference type="PROSITE" id="PS50110">
    <property type="entry name" value="RESPONSE_REGULATORY"/>
    <property type="match status" value="1"/>
</dbReference>
<dbReference type="PANTHER" id="PTHR44591">
    <property type="entry name" value="STRESS RESPONSE REGULATOR PROTEIN 1"/>
    <property type="match status" value="1"/>
</dbReference>